<comment type="subcellular location">
    <subcellularLocation>
        <location evidence="1">Membrane</location>
    </subcellularLocation>
    <subcellularLocation>
        <location evidence="2">Secreted</location>
    </subcellularLocation>
</comment>
<dbReference type="InterPro" id="IPR011049">
    <property type="entry name" value="Serralysin-like_metalloprot_C"/>
</dbReference>
<dbReference type="PRINTS" id="PR00313">
    <property type="entry name" value="CABNDNGRPT"/>
</dbReference>
<evidence type="ECO:0000256" key="3">
    <source>
        <dbReference type="ARBA" id="ARBA00022525"/>
    </source>
</evidence>
<keyword evidence="7" id="KW-0472">Membrane</keyword>
<evidence type="ECO:0000313" key="9">
    <source>
        <dbReference type="EMBL" id="PIT48793.1"/>
    </source>
</evidence>
<dbReference type="GO" id="GO:0016020">
    <property type="term" value="C:membrane"/>
    <property type="evidence" value="ECO:0007669"/>
    <property type="project" value="UniProtKB-SubCell"/>
</dbReference>
<dbReference type="GO" id="GO:0005576">
    <property type="term" value="C:extracellular region"/>
    <property type="evidence" value="ECO:0007669"/>
    <property type="project" value="UniProtKB-SubCell"/>
</dbReference>
<dbReference type="InterPro" id="IPR003995">
    <property type="entry name" value="RTX_toxin_determinant-A"/>
</dbReference>
<comment type="caution">
    <text evidence="9">The sequence shown here is derived from an EMBL/GenBank/DDBJ whole genome shotgun (WGS) entry which is preliminary data.</text>
</comment>
<feature type="region of interest" description="Disordered" evidence="8">
    <location>
        <begin position="1081"/>
        <end position="1107"/>
    </location>
</feature>
<proteinExistence type="predicted"/>
<protein>
    <recommendedName>
        <fullName evidence="11">Haemolysin-type calcium binding-related domain-containing protein</fullName>
    </recommendedName>
</protein>
<keyword evidence="3" id="KW-0964">Secreted</keyword>
<evidence type="ECO:0008006" key="11">
    <source>
        <dbReference type="Google" id="ProtNLM"/>
    </source>
</evidence>
<dbReference type="RefSeq" id="WP_100138955.1">
    <property type="nucleotide sequence ID" value="NZ_MEIP01000012.1"/>
</dbReference>
<evidence type="ECO:0000256" key="1">
    <source>
        <dbReference type="ARBA" id="ARBA00004370"/>
    </source>
</evidence>
<dbReference type="SUPFAM" id="SSF51120">
    <property type="entry name" value="beta-Roll"/>
    <property type="match status" value="7"/>
</dbReference>
<dbReference type="Proteomes" id="UP000229970">
    <property type="component" value="Unassembled WGS sequence"/>
</dbReference>
<evidence type="ECO:0000256" key="8">
    <source>
        <dbReference type="SAM" id="MobiDB-lite"/>
    </source>
</evidence>
<keyword evidence="4" id="KW-0800">Toxin</keyword>
<dbReference type="PANTHER" id="PTHR38340:SF1">
    <property type="entry name" value="S-LAYER PROTEIN"/>
    <property type="match status" value="1"/>
</dbReference>
<evidence type="ECO:0000256" key="7">
    <source>
        <dbReference type="ARBA" id="ARBA00023136"/>
    </source>
</evidence>
<dbReference type="Gene3D" id="2.150.10.10">
    <property type="entry name" value="Serralysin-like metalloprotease, C-terminal"/>
    <property type="match status" value="9"/>
</dbReference>
<accession>A0A2N9XKD8</accession>
<dbReference type="Pfam" id="PF00353">
    <property type="entry name" value="HemolysinCabind"/>
    <property type="match status" value="14"/>
</dbReference>
<keyword evidence="6" id="KW-0843">Virulence</keyword>
<dbReference type="GO" id="GO:0005509">
    <property type="term" value="F:calcium ion binding"/>
    <property type="evidence" value="ECO:0007669"/>
    <property type="project" value="InterPro"/>
</dbReference>
<dbReference type="InterPro" id="IPR001343">
    <property type="entry name" value="Hemolysn_Ca-bd"/>
</dbReference>
<keyword evidence="5" id="KW-0677">Repeat</keyword>
<gene>
    <name evidence="9" type="ORF">BHC46_03580</name>
</gene>
<dbReference type="PROSITE" id="PS00330">
    <property type="entry name" value="HEMOLYSIN_CALCIUM"/>
    <property type="match status" value="20"/>
</dbReference>
<dbReference type="InterPro" id="IPR050557">
    <property type="entry name" value="RTX_toxin/Mannuronan_C5-epim"/>
</dbReference>
<reference evidence="9 10" key="1">
    <citation type="journal article" date="2017" name="MBio">
        <title>Type VI secretion-mediated competition in the bee gut microbiome.</title>
        <authorList>
            <person name="Steele M.I."/>
            <person name="Kwong W.K."/>
            <person name="Powell J.E."/>
            <person name="Whiteley M."/>
            <person name="Moran N.A."/>
        </authorList>
    </citation>
    <scope>NUCLEOTIDE SEQUENCE [LARGE SCALE GENOMIC DNA]</scope>
    <source>
        <strain evidence="9 10">Ruf1-X</strain>
    </source>
</reference>
<name>A0A2N9XKD8_9NEIS</name>
<sequence>MFEAQKISKSQIKAWREQIENGDLSDVGAVYQQLAERGYHYASWAYGVESADTITGHGALEFMQAVATEKQHILTQDQTNKIRRDMAVAYLKMLEQKASSGSVSQDVTYQQMQEFHIKVFENNNLDINYWTLYEPMRLIERYASAKLPNGQVLSGENIVELLWERMWKTGGTVINGLSGSYELFNIVKDIKGGHIYIDKITGMPTSTTAINLYWYTEHLGTDQISPNPKHNGYAEITISASDQAVAANWINNTKMVDSFKNFLVEHAREGSQNLWYKDYVSPFYQYTGSYFANQKNTDAEQQQFRFNWSLVGGKGLTQWVIAAVLNTNSINSSNPRVNSINENNFAEKGVGFVFDPVNGHRQEIAGQPGKFEFKYQLAFIDELPEKLLMQLQAWEKQGNKQLVSLYLNALMQLNPVVVLNPDKMPVVRAIKDVGEDWIKVRTWMIQEMRLAQANEYKKALEGKALTHETSALKMSQAYSYKQQKSLVESIRKQYGFGAEDAILFRDEQTKQSWCTDASAGNNAHQVVMLGNGSTRVVGGKQADVIFGGKGNDDITGGDGNDYLFGGAGNDTLRGGTGNDILAGGDGVDRYYFNAGDGQDKVYDTDGRGVVYLNNKQVSQYRWTAKDKNNWLSDDNKWHMYLDEVNGNLVIQSLTNKNDVLTIVGWNDMKGGKLGINPPRLNGNNNNKINKIVGDWRTKIIHEEGYFNLDKYYAGRYYWGWKNRNAKGEIVNGVIEKGFEDVIKGTAGADEIYGLGGGDAIDGMGGNDIIFGGDGSDLLTGGGGSDIIKGGGGDDFIWANNHITMPDRNRPGERWKMPADGKKLIYAGPNWGVYIDHNDVMIFDGISSRFDDAADVGGDFLYGGDGSDYIVGGNLNDYIEGDSVAPGSTEQGDDEIYGMAGNDYIVGGKGNDILYGDGIIKPGFLNSLDGALHGNDYIDGGDGNDKLAGGGGGDWIIGGDGDDTIWGDDAQENHELNTTIMGNDHLSGGAGNDIIFGGYGDDTLDGGTGNDKLLGGGGRDIIYGGDGDDQICGDFNPGVGMDIVAKDNSFNDRIYAGDGNDLVLGQLGDDLIYGGAGNDKLFGDQSRGNPKGHRPQDNGNDTIYGEDGDDYIDGGYGNDYLDGGTGQDTIFGGGGNDVIYGGDGNDFLSGGDMMNVNDTDTAGGDDVIYGGTGNDTIFGGEGNDLLQGDEGNDFLYGGNGNDRIYGGEGRDWLYGGKGNDYLNGGAGDDIYVFNSGDGMTTIEDYSGQSIVIVDVPLDNMSISAYEKGIKVTNGVNGDVIYLVGYYLDGRAGSLDMNNLFFAQPNGGNSYITRSLQQLADNIRHHNAAKYDRIIEGNDKANELFGTAGKDLMYSYGGDDILHGNGGNDLLDGGDGNDTLYGDAGDDQLFGGAGEDVLEGGSGNDFLVGGSWQRDRYVFRAGHGSDEVFDQAANELQGDILDFVDYRSDELWLGQSGYDLIIGHVGSNDQVRLDNWFAGESFRQYQVHTADDMHYTAAQVQQLVGAMATFSSGSGEGRIWAADELKQFAPQNTLAAYG</sequence>
<dbReference type="GO" id="GO:0090729">
    <property type="term" value="F:toxin activity"/>
    <property type="evidence" value="ECO:0007669"/>
    <property type="project" value="UniProtKB-KW"/>
</dbReference>
<evidence type="ECO:0000256" key="5">
    <source>
        <dbReference type="ARBA" id="ARBA00022737"/>
    </source>
</evidence>
<dbReference type="EMBL" id="MEIP01000012">
    <property type="protein sequence ID" value="PIT48793.1"/>
    <property type="molecule type" value="Genomic_DNA"/>
</dbReference>
<evidence type="ECO:0000313" key="10">
    <source>
        <dbReference type="Proteomes" id="UP000229970"/>
    </source>
</evidence>
<dbReference type="InterPro" id="IPR018511">
    <property type="entry name" value="Hemolysin-typ_Ca-bd_CS"/>
</dbReference>
<evidence type="ECO:0000256" key="2">
    <source>
        <dbReference type="ARBA" id="ARBA00004613"/>
    </source>
</evidence>
<evidence type="ECO:0000256" key="4">
    <source>
        <dbReference type="ARBA" id="ARBA00022656"/>
    </source>
</evidence>
<evidence type="ECO:0000256" key="6">
    <source>
        <dbReference type="ARBA" id="ARBA00023026"/>
    </source>
</evidence>
<organism evidence="9 10">
    <name type="scientific">Snodgrassella alvi</name>
    <dbReference type="NCBI Taxonomy" id="1196083"/>
    <lineage>
        <taxon>Bacteria</taxon>
        <taxon>Pseudomonadati</taxon>
        <taxon>Pseudomonadota</taxon>
        <taxon>Betaproteobacteria</taxon>
        <taxon>Neisseriales</taxon>
        <taxon>Neisseriaceae</taxon>
        <taxon>Snodgrassella</taxon>
    </lineage>
</organism>
<dbReference type="PRINTS" id="PR01488">
    <property type="entry name" value="RTXTOXINA"/>
</dbReference>
<dbReference type="PANTHER" id="PTHR38340">
    <property type="entry name" value="S-LAYER PROTEIN"/>
    <property type="match status" value="1"/>
</dbReference>